<dbReference type="InterPro" id="IPR018958">
    <property type="entry name" value="Knr4/Smi1-like_dom"/>
</dbReference>
<proteinExistence type="predicted"/>
<evidence type="ECO:0000259" key="2">
    <source>
        <dbReference type="Pfam" id="PF09346"/>
    </source>
</evidence>
<protein>
    <submittedName>
        <fullName evidence="3">SMI1/KNR4 family protein</fullName>
    </submittedName>
</protein>
<dbReference type="Proteomes" id="UP000569903">
    <property type="component" value="Unassembled WGS sequence"/>
</dbReference>
<sequence>MAEATFGVSLPASYVNVLMERNGGYLKKDEVPVNFVNDWADDHILFDHLYGISQDEGIMETEYLRAEWGIEKDNIIIIGGDGHAFIALDYEGTTTNPKVIYISTETEKVDLICNSFDELLQIMYTAEEEEIKPRAKGKLKNILTIVILLVVCGLIIYKGYTFILDVS</sequence>
<dbReference type="AlphaFoldDB" id="A0A841YWZ4"/>
<dbReference type="EMBL" id="JAARQN010000008">
    <property type="protein sequence ID" value="MBC1458044.1"/>
    <property type="molecule type" value="Genomic_DNA"/>
</dbReference>
<dbReference type="InterPro" id="IPR037883">
    <property type="entry name" value="Knr4/Smi1-like_sf"/>
</dbReference>
<dbReference type="Gene3D" id="3.40.1580.10">
    <property type="entry name" value="SMI1/KNR4-like"/>
    <property type="match status" value="1"/>
</dbReference>
<feature type="domain" description="Knr4/Smi1-like" evidence="2">
    <location>
        <begin position="2"/>
        <end position="121"/>
    </location>
</feature>
<organism evidence="3 4">
    <name type="scientific">Listeria newyorkensis</name>
    <dbReference type="NCBI Taxonomy" id="1497681"/>
    <lineage>
        <taxon>Bacteria</taxon>
        <taxon>Bacillati</taxon>
        <taxon>Bacillota</taxon>
        <taxon>Bacilli</taxon>
        <taxon>Bacillales</taxon>
        <taxon>Listeriaceae</taxon>
        <taxon>Listeria</taxon>
    </lineage>
</organism>
<gene>
    <name evidence="3" type="ORF">HB850_09750</name>
</gene>
<evidence type="ECO:0000313" key="3">
    <source>
        <dbReference type="EMBL" id="MBC1458044.1"/>
    </source>
</evidence>
<name>A0A841YWZ4_9LIST</name>
<evidence type="ECO:0000256" key="1">
    <source>
        <dbReference type="SAM" id="Phobius"/>
    </source>
</evidence>
<reference evidence="3 4" key="1">
    <citation type="submission" date="2020-03" db="EMBL/GenBank/DDBJ databases">
        <title>Soil Listeria distribution.</title>
        <authorList>
            <person name="Liao J."/>
            <person name="Wiedmann M."/>
        </authorList>
    </citation>
    <scope>NUCLEOTIDE SEQUENCE [LARGE SCALE GENOMIC DNA]</scope>
    <source>
        <strain evidence="3 4">FSL L7-1614</strain>
    </source>
</reference>
<keyword evidence="1" id="KW-1133">Transmembrane helix</keyword>
<dbReference type="Pfam" id="PF09346">
    <property type="entry name" value="SMI1_KNR4"/>
    <property type="match status" value="1"/>
</dbReference>
<comment type="caution">
    <text evidence="3">The sequence shown here is derived from an EMBL/GenBank/DDBJ whole genome shotgun (WGS) entry which is preliminary data.</text>
</comment>
<keyword evidence="1" id="KW-0472">Membrane</keyword>
<keyword evidence="1" id="KW-0812">Transmembrane</keyword>
<evidence type="ECO:0000313" key="4">
    <source>
        <dbReference type="Proteomes" id="UP000569903"/>
    </source>
</evidence>
<feature type="transmembrane region" description="Helical" evidence="1">
    <location>
        <begin position="142"/>
        <end position="163"/>
    </location>
</feature>
<dbReference type="SUPFAM" id="SSF160631">
    <property type="entry name" value="SMI1/KNR4-like"/>
    <property type="match status" value="1"/>
</dbReference>
<accession>A0A841YWZ4</accession>